<accession>A0A1Y0AYM9</accession>
<name>A0A1Y0AYM9_9LAMI</name>
<dbReference type="EMBL" id="KY774314">
    <property type="protein sequence ID" value="ART30266.1"/>
    <property type="molecule type" value="Genomic_DNA"/>
</dbReference>
<reference evidence="1" key="1">
    <citation type="submission" date="2017-03" db="EMBL/GenBank/DDBJ databases">
        <title>The mitochondrial genome of the carnivorous plant Utricularia reniformis (Lentibulariaceae): structure, comparative analysis and evolutionary landmarks.</title>
        <authorList>
            <person name="Silva S.R."/>
            <person name="Alvarenga D.O."/>
            <person name="Michael T.P."/>
            <person name="Miranda V.F.O."/>
            <person name="Varani A.M."/>
        </authorList>
    </citation>
    <scope>NUCLEOTIDE SEQUENCE</scope>
</reference>
<organism evidence="1">
    <name type="scientific">Utricularia reniformis</name>
    <dbReference type="NCBI Taxonomy" id="192314"/>
    <lineage>
        <taxon>Eukaryota</taxon>
        <taxon>Viridiplantae</taxon>
        <taxon>Streptophyta</taxon>
        <taxon>Embryophyta</taxon>
        <taxon>Tracheophyta</taxon>
        <taxon>Spermatophyta</taxon>
        <taxon>Magnoliopsida</taxon>
        <taxon>eudicotyledons</taxon>
        <taxon>Gunneridae</taxon>
        <taxon>Pentapetalae</taxon>
        <taxon>asterids</taxon>
        <taxon>lamiids</taxon>
        <taxon>Lamiales</taxon>
        <taxon>Lentibulariaceae</taxon>
        <taxon>Utricularia</taxon>
    </lineage>
</organism>
<protein>
    <submittedName>
        <fullName evidence="1">Uncharacterized protein</fullName>
    </submittedName>
</protein>
<geneLocation type="mitochondrion" evidence="1"/>
<gene>
    <name evidence="1" type="ORF">AEK19_MT0228</name>
</gene>
<proteinExistence type="predicted"/>
<evidence type="ECO:0000313" key="1">
    <source>
        <dbReference type="EMBL" id="ART30266.1"/>
    </source>
</evidence>
<dbReference type="AlphaFoldDB" id="A0A1Y0AYM9"/>
<sequence length="56" mass="6203">MSLQRVVGPLPAGFGVATMMFLRGAGQVETMKGPLTETERGRIDSIELKIWRLPLF</sequence>
<keyword evidence="1" id="KW-0496">Mitochondrion</keyword>